<dbReference type="Proteomes" id="UP000036923">
    <property type="component" value="Unassembled WGS sequence"/>
</dbReference>
<keyword evidence="2" id="KW-0808">Transferase</keyword>
<dbReference type="OrthoDB" id="9799278at2"/>
<feature type="domain" description="Polysaccharide pyruvyl transferase" evidence="1">
    <location>
        <begin position="15"/>
        <end position="317"/>
    </location>
</feature>
<comment type="caution">
    <text evidence="2">The sequence shown here is derived from an EMBL/GenBank/DDBJ whole genome shotgun (WGS) entry which is preliminary data.</text>
</comment>
<name>A0A0L6JMF2_9FIRM</name>
<dbReference type="RefSeq" id="WP_036937972.1">
    <property type="nucleotide sequence ID" value="NZ_JQKC01000006.1"/>
</dbReference>
<reference evidence="3" key="1">
    <citation type="submission" date="2015-07" db="EMBL/GenBank/DDBJ databases">
        <title>Near-Complete Genome Sequence of the Cellulolytic Bacterium Bacteroides (Pseudobacteroides) cellulosolvens ATCC 35603.</title>
        <authorList>
            <person name="Dassa B."/>
            <person name="Utturkar S.M."/>
            <person name="Klingeman D.M."/>
            <person name="Hurt R.A."/>
            <person name="Keller M."/>
            <person name="Xu J."/>
            <person name="Reddy Y.H.K."/>
            <person name="Borovok I."/>
            <person name="Grinberg I.R."/>
            <person name="Lamed R."/>
            <person name="Zhivin O."/>
            <person name="Bayer E.A."/>
            <person name="Brown S.D."/>
        </authorList>
    </citation>
    <scope>NUCLEOTIDE SEQUENCE [LARGE SCALE GENOMIC DNA]</scope>
    <source>
        <strain evidence="3">DSM 2933</strain>
    </source>
</reference>
<evidence type="ECO:0000259" key="1">
    <source>
        <dbReference type="Pfam" id="PF04230"/>
    </source>
</evidence>
<dbReference type="EMBL" id="LGTC01000001">
    <property type="protein sequence ID" value="KNY26567.1"/>
    <property type="molecule type" value="Genomic_DNA"/>
</dbReference>
<accession>A0A0L6JMF2</accession>
<protein>
    <submittedName>
        <fullName evidence="2">Polysaccharide pyruvyl transferase</fullName>
    </submittedName>
</protein>
<organism evidence="2 3">
    <name type="scientific">Pseudobacteroides cellulosolvens ATCC 35603 = DSM 2933</name>
    <dbReference type="NCBI Taxonomy" id="398512"/>
    <lineage>
        <taxon>Bacteria</taxon>
        <taxon>Bacillati</taxon>
        <taxon>Bacillota</taxon>
        <taxon>Clostridia</taxon>
        <taxon>Eubacteriales</taxon>
        <taxon>Oscillospiraceae</taxon>
        <taxon>Pseudobacteroides</taxon>
    </lineage>
</organism>
<keyword evidence="3" id="KW-1185">Reference proteome</keyword>
<dbReference type="STRING" id="398512.Bccel_1832"/>
<gene>
    <name evidence="2" type="ORF">Bccel_1832</name>
</gene>
<dbReference type="GO" id="GO:0016740">
    <property type="term" value="F:transferase activity"/>
    <property type="evidence" value="ECO:0007669"/>
    <property type="project" value="UniProtKB-KW"/>
</dbReference>
<dbReference type="Pfam" id="PF04230">
    <property type="entry name" value="PS_pyruv_trans"/>
    <property type="match status" value="1"/>
</dbReference>
<dbReference type="InterPro" id="IPR007345">
    <property type="entry name" value="Polysacch_pyruvyl_Trfase"/>
</dbReference>
<evidence type="ECO:0000313" key="3">
    <source>
        <dbReference type="Proteomes" id="UP000036923"/>
    </source>
</evidence>
<dbReference type="AlphaFoldDB" id="A0A0L6JMF2"/>
<evidence type="ECO:0000313" key="2">
    <source>
        <dbReference type="EMBL" id="KNY26567.1"/>
    </source>
</evidence>
<sequence length="382" mass="44023">MKRIGILTLLYNNYNYGGVLQAYALARYICGLGYEAKVVLYSGENNVVYHSRKDKLSQYNVGEIAKRLLLKVESKLAGKKIQDIVNKRKELFLKFEKENIPCTSVFSDEELGHIDGEFDYFVSGSDQVWNPNCAFLLFLQGFTESDSKKISYAASISRSVLSEHEKDVLIPYISRFKSVSVREKTAKKLLTDSGIESVEVVIDPTFLITKQEWETLLDTSRARRKYVFCYFFSDSIEYREKIYDFCKDKNLDLLYLPYAKQEYVSTDNAGSGERINEAGPKEFLKLIYDAEYVFTDSFHGVALSINFQKQFFVFKRDKKNSAASMNSRIYDVLDLFGLSDRLIDSKDSIGDASKKTIDYNKVQTVLNDERLKSEHFLRNSFN</sequence>
<dbReference type="eggNOG" id="COG2327">
    <property type="taxonomic scope" value="Bacteria"/>
</dbReference>
<proteinExistence type="predicted"/>